<dbReference type="Proteomes" id="UP000325606">
    <property type="component" value="Chromosome"/>
</dbReference>
<keyword evidence="1" id="KW-0378">Hydrolase</keyword>
<dbReference type="InterPro" id="IPR036457">
    <property type="entry name" value="PPM-type-like_dom_sf"/>
</dbReference>
<evidence type="ECO:0000256" key="3">
    <source>
        <dbReference type="SAM" id="Coils"/>
    </source>
</evidence>
<keyword evidence="6" id="KW-1185">Reference proteome</keyword>
<dbReference type="RefSeq" id="WP_151055817.1">
    <property type="nucleotide sequence ID" value="NZ_CP044222.1"/>
</dbReference>
<dbReference type="PANTHER" id="PTHR43156:SF2">
    <property type="entry name" value="STAGE II SPORULATION PROTEIN E"/>
    <property type="match status" value="1"/>
</dbReference>
<dbReference type="Pfam" id="PF07228">
    <property type="entry name" value="SpoIIE"/>
    <property type="match status" value="1"/>
</dbReference>
<name>A0A5J6LE95_9GAMM</name>
<dbReference type="PROSITE" id="PS50110">
    <property type="entry name" value="RESPONSE_REGULATORY"/>
    <property type="match status" value="1"/>
</dbReference>
<evidence type="ECO:0000259" key="4">
    <source>
        <dbReference type="PROSITE" id="PS50110"/>
    </source>
</evidence>
<accession>A0A5J6LE95</accession>
<keyword evidence="2" id="KW-0597">Phosphoprotein</keyword>
<sequence>MSRIFQHVLLVSASTETVDQLFELCELCDQPNIKISLARDLDVAFESLEHVEFSLTIVDLSIVDLDTLRRIAARLNPKPVVAITPTDSSEILRQSLRAGADDVFLRSELDEQPEAFVASMQRHIRRAAFIEDTSRLRESLERSLDELRADHHAAQHVQQNLLPPNEQVINNLRFEYTLTPSLLLSGDFVDAIKINDHQVMFYLADVSGHGASSALVTVLLKNLTSRLARNYHRNSSFDILSPSATLSRINQEILLTRMGKHMTMFIGLVDTRTLVLTYAVGGHHPMPVLSANGTATFLEGRGMPVGLFEKPVFEEREIELPAHFTLTLFSDGILETIAEPSLADKEALLLRKLQNGYVSSAQLTTEFEFGAETHPDDVAIMTVSRA</sequence>
<feature type="coiled-coil region" evidence="3">
    <location>
        <begin position="130"/>
        <end position="157"/>
    </location>
</feature>
<dbReference type="AlphaFoldDB" id="A0A5J6LE95"/>
<dbReference type="SUPFAM" id="SSF52172">
    <property type="entry name" value="CheY-like"/>
    <property type="match status" value="1"/>
</dbReference>
<evidence type="ECO:0000313" key="5">
    <source>
        <dbReference type="EMBL" id="QEW06915.1"/>
    </source>
</evidence>
<dbReference type="InterPro" id="IPR052016">
    <property type="entry name" value="Bact_Sigma-Reg"/>
</dbReference>
<dbReference type="GO" id="GO:0000160">
    <property type="term" value="P:phosphorelay signal transduction system"/>
    <property type="evidence" value="ECO:0007669"/>
    <property type="project" value="InterPro"/>
</dbReference>
<gene>
    <name evidence="5" type="ORF">F5I99_10575</name>
</gene>
<evidence type="ECO:0000313" key="6">
    <source>
        <dbReference type="Proteomes" id="UP000325606"/>
    </source>
</evidence>
<keyword evidence="3" id="KW-0175">Coiled coil</keyword>
<reference evidence="5 6" key="1">
    <citation type="submission" date="2019-09" db="EMBL/GenBank/DDBJ databases">
        <title>Nitrincola iocasae sp. nov., a bacterium isolated from the sediment collected at a cold seep field in South China Sea.</title>
        <authorList>
            <person name="Zhang H."/>
            <person name="Wang H."/>
            <person name="Li C."/>
        </authorList>
    </citation>
    <scope>NUCLEOTIDE SEQUENCE [LARGE SCALE GENOMIC DNA]</scope>
    <source>
        <strain evidence="5 6">KXZD1103</strain>
    </source>
</reference>
<dbReference type="SMART" id="SM00331">
    <property type="entry name" value="PP2C_SIG"/>
    <property type="match status" value="1"/>
</dbReference>
<dbReference type="EMBL" id="CP044222">
    <property type="protein sequence ID" value="QEW06915.1"/>
    <property type="molecule type" value="Genomic_DNA"/>
</dbReference>
<organism evidence="5 6">
    <name type="scientific">Nitrincola iocasae</name>
    <dbReference type="NCBI Taxonomy" id="2614693"/>
    <lineage>
        <taxon>Bacteria</taxon>
        <taxon>Pseudomonadati</taxon>
        <taxon>Pseudomonadota</taxon>
        <taxon>Gammaproteobacteria</taxon>
        <taxon>Oceanospirillales</taxon>
        <taxon>Oceanospirillaceae</taxon>
        <taxon>Nitrincola</taxon>
    </lineage>
</organism>
<dbReference type="PANTHER" id="PTHR43156">
    <property type="entry name" value="STAGE II SPORULATION PROTEIN E-RELATED"/>
    <property type="match status" value="1"/>
</dbReference>
<feature type="modified residue" description="4-aspartylphosphate" evidence="2">
    <location>
        <position position="59"/>
    </location>
</feature>
<protein>
    <submittedName>
        <fullName evidence="5">SpoIIE family protein phosphatase</fullName>
    </submittedName>
</protein>
<evidence type="ECO:0000256" key="1">
    <source>
        <dbReference type="ARBA" id="ARBA00022801"/>
    </source>
</evidence>
<evidence type="ECO:0000256" key="2">
    <source>
        <dbReference type="PROSITE-ProRule" id="PRU00169"/>
    </source>
</evidence>
<dbReference type="InterPro" id="IPR011006">
    <property type="entry name" value="CheY-like_superfamily"/>
</dbReference>
<dbReference type="GO" id="GO:0016791">
    <property type="term" value="F:phosphatase activity"/>
    <property type="evidence" value="ECO:0007669"/>
    <property type="project" value="TreeGrafter"/>
</dbReference>
<feature type="domain" description="Response regulatory" evidence="4">
    <location>
        <begin position="7"/>
        <end position="121"/>
    </location>
</feature>
<proteinExistence type="predicted"/>
<dbReference type="KEGG" id="nik:F5I99_10575"/>
<dbReference type="InterPro" id="IPR001932">
    <property type="entry name" value="PPM-type_phosphatase-like_dom"/>
</dbReference>
<dbReference type="InterPro" id="IPR001789">
    <property type="entry name" value="Sig_transdc_resp-reg_receiver"/>
</dbReference>
<dbReference type="Gene3D" id="3.60.40.10">
    <property type="entry name" value="PPM-type phosphatase domain"/>
    <property type="match status" value="1"/>
</dbReference>
<dbReference type="Gene3D" id="3.40.50.2300">
    <property type="match status" value="1"/>
</dbReference>